<dbReference type="AlphaFoldDB" id="A0A317W848"/>
<feature type="region of interest" description="Disordered" evidence="1">
    <location>
        <begin position="38"/>
        <end position="66"/>
    </location>
</feature>
<evidence type="ECO:0000313" key="3">
    <source>
        <dbReference type="Proteomes" id="UP000246702"/>
    </source>
</evidence>
<evidence type="ECO:0000313" key="2">
    <source>
        <dbReference type="EMBL" id="PWY80320.1"/>
    </source>
</evidence>
<reference evidence="2 3" key="1">
    <citation type="submission" date="2016-12" db="EMBL/GenBank/DDBJ databases">
        <title>The genomes of Aspergillus section Nigri reveals drivers in fungal speciation.</title>
        <authorList>
            <consortium name="DOE Joint Genome Institute"/>
            <person name="Vesth T.C."/>
            <person name="Nybo J."/>
            <person name="Theobald S."/>
            <person name="Brandl J."/>
            <person name="Frisvad J.C."/>
            <person name="Nielsen K.F."/>
            <person name="Lyhne E.K."/>
            <person name="Kogle M.E."/>
            <person name="Kuo A."/>
            <person name="Riley R."/>
            <person name="Clum A."/>
            <person name="Nolan M."/>
            <person name="Lipzen A."/>
            <person name="Salamov A."/>
            <person name="Henrissat B."/>
            <person name="Wiebenga A."/>
            <person name="De Vries R.P."/>
            <person name="Grigoriev I.V."/>
            <person name="Mortensen U.H."/>
            <person name="Andersen M.R."/>
            <person name="Baker S.E."/>
        </authorList>
    </citation>
    <scope>NUCLEOTIDE SEQUENCE [LARGE SCALE GENOMIC DNA]</scope>
    <source>
        <strain evidence="2 3">CBS 115572</strain>
    </source>
</reference>
<name>A0A317W848_9EURO</name>
<keyword evidence="3" id="KW-1185">Reference proteome</keyword>
<sequence>MAEWHRQVLDQDNYSDDDLAFIGSDLFTPFNLSSPGSFCSSGPGFPSQGSSQAGQDREGSPSGASSLFNEPVISLPVVVQGQVRATGTTGSLGTQGSRLASSAIASGTNAKTFYESQWATRNDQTSWKECSSQPVSRLSEERGVEWPQRHSLAGQPFITANVLSKLPEDFFWKNVGKDLSVSPHHLIPRPLHLHALEPNREALLIGSGLTTSPLLIIGTSQVHEERHAAENLRQAYSSTKTQHLGLSSNLDLEIRLWSTCISPIAQDTLSVRISSRTFLNTKATLELVEMAGGANKLAKKTRGQRTSPSSLGSATVHHHGPVEGSGTDVGRLSAAAATHLQDGARPRSTEADEINPTRRSSGEVISRGTQTEPVRLLPAQIYEGAVPYQAFNGPRNAPTEPQRFHQRNLYRGNETRRRPTAREAPTISGLLRDIPQMAYVQRGQNASRANAVASIPSVNPPVQGGIGRMAGPHGDNRASVHPRLVEARDFQTYINFMLDEVHDNTEDGFEDIGSILGFPRV</sequence>
<feature type="compositionally biased region" description="Polar residues" evidence="1">
    <location>
        <begin position="304"/>
        <end position="313"/>
    </location>
</feature>
<evidence type="ECO:0000256" key="1">
    <source>
        <dbReference type="SAM" id="MobiDB-lite"/>
    </source>
</evidence>
<feature type="compositionally biased region" description="Low complexity" evidence="1">
    <location>
        <begin position="38"/>
        <end position="54"/>
    </location>
</feature>
<dbReference type="GeneID" id="37117995"/>
<proteinExistence type="predicted"/>
<feature type="region of interest" description="Disordered" evidence="1">
    <location>
        <begin position="296"/>
        <end position="371"/>
    </location>
</feature>
<accession>A0A317W848</accession>
<comment type="caution">
    <text evidence="2">The sequence shown here is derived from an EMBL/GenBank/DDBJ whole genome shotgun (WGS) entry which is preliminary data.</text>
</comment>
<dbReference type="Proteomes" id="UP000246702">
    <property type="component" value="Unassembled WGS sequence"/>
</dbReference>
<organism evidence="2 3">
    <name type="scientific">Aspergillus sclerotioniger CBS 115572</name>
    <dbReference type="NCBI Taxonomy" id="1450535"/>
    <lineage>
        <taxon>Eukaryota</taxon>
        <taxon>Fungi</taxon>
        <taxon>Dikarya</taxon>
        <taxon>Ascomycota</taxon>
        <taxon>Pezizomycotina</taxon>
        <taxon>Eurotiomycetes</taxon>
        <taxon>Eurotiomycetidae</taxon>
        <taxon>Eurotiales</taxon>
        <taxon>Aspergillaceae</taxon>
        <taxon>Aspergillus</taxon>
        <taxon>Aspergillus subgen. Circumdati</taxon>
    </lineage>
</organism>
<dbReference type="EMBL" id="MSFK01000022">
    <property type="protein sequence ID" value="PWY80320.1"/>
    <property type="molecule type" value="Genomic_DNA"/>
</dbReference>
<dbReference type="OrthoDB" id="4501861at2759"/>
<dbReference type="RefSeq" id="XP_025465179.1">
    <property type="nucleotide sequence ID" value="XM_025615852.1"/>
</dbReference>
<protein>
    <submittedName>
        <fullName evidence="2">Uncharacterized protein</fullName>
    </submittedName>
</protein>
<gene>
    <name evidence="2" type="ORF">BO94DRAFT_587775</name>
</gene>